<accession>A0A6G1I911</accession>
<reference evidence="3" key="1">
    <citation type="journal article" date="2020" name="Stud. Mycol.">
        <title>101 Dothideomycetes genomes: a test case for predicting lifestyles and emergence of pathogens.</title>
        <authorList>
            <person name="Haridas S."/>
            <person name="Albert R."/>
            <person name="Binder M."/>
            <person name="Bloem J."/>
            <person name="Labutti K."/>
            <person name="Salamov A."/>
            <person name="Andreopoulos B."/>
            <person name="Baker S."/>
            <person name="Barry K."/>
            <person name="Bills G."/>
            <person name="Bluhm B."/>
            <person name="Cannon C."/>
            <person name="Castanera R."/>
            <person name="Culley D."/>
            <person name="Daum C."/>
            <person name="Ezra D."/>
            <person name="Gonzalez J."/>
            <person name="Henrissat B."/>
            <person name="Kuo A."/>
            <person name="Liang C."/>
            <person name="Lipzen A."/>
            <person name="Lutzoni F."/>
            <person name="Magnuson J."/>
            <person name="Mondo S."/>
            <person name="Nolan M."/>
            <person name="Ohm R."/>
            <person name="Pangilinan J."/>
            <person name="Park H.-J."/>
            <person name="Ramirez L."/>
            <person name="Alfaro M."/>
            <person name="Sun H."/>
            <person name="Tritt A."/>
            <person name="Yoshinaga Y."/>
            <person name="Zwiers L.-H."/>
            <person name="Turgeon B."/>
            <person name="Goodwin S."/>
            <person name="Spatafora J."/>
            <person name="Crous P."/>
            <person name="Grigoriev I."/>
        </authorList>
    </citation>
    <scope>NUCLEOTIDE SEQUENCE</scope>
    <source>
        <strain evidence="3">CBS 262.69</strain>
    </source>
</reference>
<gene>
    <name evidence="3" type="ORF">EJ06DRAFT_553613</name>
</gene>
<dbReference type="AlphaFoldDB" id="A0A6G1I911"/>
<dbReference type="Proteomes" id="UP000799640">
    <property type="component" value="Unassembled WGS sequence"/>
</dbReference>
<organism evidence="3 4">
    <name type="scientific">Trichodelitschia bisporula</name>
    <dbReference type="NCBI Taxonomy" id="703511"/>
    <lineage>
        <taxon>Eukaryota</taxon>
        <taxon>Fungi</taxon>
        <taxon>Dikarya</taxon>
        <taxon>Ascomycota</taxon>
        <taxon>Pezizomycotina</taxon>
        <taxon>Dothideomycetes</taxon>
        <taxon>Dothideomycetes incertae sedis</taxon>
        <taxon>Phaeotrichales</taxon>
        <taxon>Phaeotrichaceae</taxon>
        <taxon>Trichodelitschia</taxon>
    </lineage>
</organism>
<sequence>MVGERAEEYIQRAQTVGYASFDELMESHGLDPDTLDDDDIDEAKLVLDKLERKRKAVWRDMSRIWKDEMEKLKGKYREELRETVRREMTKERVKKLKEKLREELRKEKSEKFGGLGDMPKESRETRREQWEEVARWRRGGLTGEWQEFWIEEVRQKVRAKLVKGQMIQAKMEKKWGGRWVLLVTDASSSGGKASSSGTANPAGMGRESQAKAAGFTGFQNLVESQGGKVYNAGDVAKGNEYLGRK</sequence>
<evidence type="ECO:0000256" key="2">
    <source>
        <dbReference type="SAM" id="MobiDB-lite"/>
    </source>
</evidence>
<protein>
    <submittedName>
        <fullName evidence="3">Uncharacterized protein</fullName>
    </submittedName>
</protein>
<keyword evidence="1" id="KW-0175">Coiled coil</keyword>
<name>A0A6G1I911_9PEZI</name>
<proteinExistence type="predicted"/>
<evidence type="ECO:0000313" key="3">
    <source>
        <dbReference type="EMBL" id="KAF2404788.1"/>
    </source>
</evidence>
<keyword evidence="4" id="KW-1185">Reference proteome</keyword>
<evidence type="ECO:0000313" key="4">
    <source>
        <dbReference type="Proteomes" id="UP000799640"/>
    </source>
</evidence>
<feature type="region of interest" description="Disordered" evidence="2">
    <location>
        <begin position="187"/>
        <end position="208"/>
    </location>
</feature>
<feature type="coiled-coil region" evidence="1">
    <location>
        <begin position="66"/>
        <end position="110"/>
    </location>
</feature>
<dbReference type="EMBL" id="ML996688">
    <property type="protein sequence ID" value="KAF2404788.1"/>
    <property type="molecule type" value="Genomic_DNA"/>
</dbReference>
<evidence type="ECO:0000256" key="1">
    <source>
        <dbReference type="SAM" id="Coils"/>
    </source>
</evidence>
<feature type="compositionally biased region" description="Low complexity" evidence="2">
    <location>
        <begin position="187"/>
        <end position="199"/>
    </location>
</feature>